<feature type="transmembrane region" description="Helical" evidence="1">
    <location>
        <begin position="16"/>
        <end position="36"/>
    </location>
</feature>
<name>A0A1F5XYP2_9BACT</name>
<keyword evidence="1" id="KW-1133">Transmembrane helix</keyword>
<dbReference type="EMBL" id="MFIQ01000032">
    <property type="protein sequence ID" value="OGF92969.1"/>
    <property type="molecule type" value="Genomic_DNA"/>
</dbReference>
<feature type="transmembrane region" description="Helical" evidence="1">
    <location>
        <begin position="67"/>
        <end position="89"/>
    </location>
</feature>
<keyword evidence="1" id="KW-0812">Transmembrane</keyword>
<evidence type="ECO:0000256" key="1">
    <source>
        <dbReference type="SAM" id="Phobius"/>
    </source>
</evidence>
<dbReference type="AlphaFoldDB" id="A0A1F5XYP2"/>
<sequence length="143" mass="16901">MLYYKKMKSFALSQEVGLKGTLSTFFLALVTLEIIIYGFGGVFIILAFPIIALKFILIIINFLKKRFVISSIIALLISAFNFLTVSLVDEIFEFLPTEIHRKIVEYYEWIFFSYEMRFIFLFLFALAFYKFFFKERKLLSEAV</sequence>
<proteinExistence type="predicted"/>
<comment type="caution">
    <text evidence="2">The sequence shown here is derived from an EMBL/GenBank/DDBJ whole genome shotgun (WGS) entry which is preliminary data.</text>
</comment>
<feature type="transmembrane region" description="Helical" evidence="1">
    <location>
        <begin position="109"/>
        <end position="129"/>
    </location>
</feature>
<dbReference type="Proteomes" id="UP000178894">
    <property type="component" value="Unassembled WGS sequence"/>
</dbReference>
<organism evidence="2 3">
    <name type="scientific">Candidatus Giovannonibacteria bacterium RIFCSPLOWO2_12_FULL_44_15</name>
    <dbReference type="NCBI Taxonomy" id="1798364"/>
    <lineage>
        <taxon>Bacteria</taxon>
        <taxon>Candidatus Giovannoniibacteriota</taxon>
    </lineage>
</organism>
<evidence type="ECO:0000313" key="3">
    <source>
        <dbReference type="Proteomes" id="UP000178894"/>
    </source>
</evidence>
<keyword evidence="1" id="KW-0472">Membrane</keyword>
<reference evidence="2 3" key="1">
    <citation type="journal article" date="2016" name="Nat. Commun.">
        <title>Thousands of microbial genomes shed light on interconnected biogeochemical processes in an aquifer system.</title>
        <authorList>
            <person name="Anantharaman K."/>
            <person name="Brown C.T."/>
            <person name="Hug L.A."/>
            <person name="Sharon I."/>
            <person name="Castelle C.J."/>
            <person name="Probst A.J."/>
            <person name="Thomas B.C."/>
            <person name="Singh A."/>
            <person name="Wilkins M.J."/>
            <person name="Karaoz U."/>
            <person name="Brodie E.L."/>
            <person name="Williams K.H."/>
            <person name="Hubbard S.S."/>
            <person name="Banfield J.F."/>
        </authorList>
    </citation>
    <scope>NUCLEOTIDE SEQUENCE [LARGE SCALE GENOMIC DNA]</scope>
</reference>
<dbReference type="STRING" id="1798364.A3G54_01825"/>
<evidence type="ECO:0000313" key="2">
    <source>
        <dbReference type="EMBL" id="OGF92969.1"/>
    </source>
</evidence>
<feature type="transmembrane region" description="Helical" evidence="1">
    <location>
        <begin position="42"/>
        <end position="60"/>
    </location>
</feature>
<protein>
    <submittedName>
        <fullName evidence="2">Uncharacterized protein</fullName>
    </submittedName>
</protein>
<accession>A0A1F5XYP2</accession>
<gene>
    <name evidence="2" type="ORF">A3G54_01825</name>
</gene>